<dbReference type="RefSeq" id="WP_347150988.1">
    <property type="nucleotide sequence ID" value="NZ_JBDLYL010000022.1"/>
</dbReference>
<evidence type="ECO:0008006" key="3">
    <source>
        <dbReference type="Google" id="ProtNLM"/>
    </source>
</evidence>
<name>A0ABV0DJC8_9PSED</name>
<sequence>MICLIDDGIAPDTLPHGFVAGGINFSDDGAEHQFQAGPHSHGSAMAQTLFETCPQGRVFVVRLLDRHGHLNDVERLTTVFAWLVRQRAALGITLVCAPLADNALHTTDEAFRQTPLAEHVAQLRRAGVPTLMPAGNRNASASAIDRPGMAWPAILREVISIGALSGDHGHSLHDTSKRLAARPDNPCATTLFTHPGSPGQTSGATARAAGVMAAAQLRYPGIAVQACLDQLCRPWADQHGQRWPVLVDA</sequence>
<keyword evidence="2" id="KW-1185">Reference proteome</keyword>
<dbReference type="SUPFAM" id="SSF52743">
    <property type="entry name" value="Subtilisin-like"/>
    <property type="match status" value="1"/>
</dbReference>
<dbReference type="InterPro" id="IPR036852">
    <property type="entry name" value="Peptidase_S8/S53_dom_sf"/>
</dbReference>
<reference evidence="1 2" key="1">
    <citation type="submission" date="2024-05" db="EMBL/GenBank/DDBJ databases">
        <title>Sequence of Lycoming College course isolates.</title>
        <authorList>
            <person name="Reigle C.A."/>
            <person name="Newman J.D."/>
        </authorList>
    </citation>
    <scope>NUCLEOTIDE SEQUENCE [LARGE SCALE GENOMIC DNA]</scope>
    <source>
        <strain evidence="1 2">CAR-09</strain>
    </source>
</reference>
<evidence type="ECO:0000313" key="1">
    <source>
        <dbReference type="EMBL" id="MEN8641749.1"/>
    </source>
</evidence>
<dbReference type="EMBL" id="JBDLYL010000022">
    <property type="protein sequence ID" value="MEN8641749.1"/>
    <property type="molecule type" value="Genomic_DNA"/>
</dbReference>
<dbReference type="Gene3D" id="3.40.50.200">
    <property type="entry name" value="Peptidase S8/S53 domain"/>
    <property type="match status" value="1"/>
</dbReference>
<gene>
    <name evidence="1" type="ORF">ABFE88_19055</name>
</gene>
<comment type="caution">
    <text evidence="1">The sequence shown here is derived from an EMBL/GenBank/DDBJ whole genome shotgun (WGS) entry which is preliminary data.</text>
</comment>
<evidence type="ECO:0000313" key="2">
    <source>
        <dbReference type="Proteomes" id="UP001424532"/>
    </source>
</evidence>
<proteinExistence type="predicted"/>
<protein>
    <recommendedName>
        <fullName evidence="3">Peptidase S8/S53 domain-containing protein</fullName>
    </recommendedName>
</protein>
<dbReference type="Proteomes" id="UP001424532">
    <property type="component" value="Unassembled WGS sequence"/>
</dbReference>
<accession>A0ABV0DJC8</accession>
<organism evidence="1 2">
    <name type="scientific">Pseudomonas sichuanensis</name>
    <dbReference type="NCBI Taxonomy" id="2213015"/>
    <lineage>
        <taxon>Bacteria</taxon>
        <taxon>Pseudomonadati</taxon>
        <taxon>Pseudomonadota</taxon>
        <taxon>Gammaproteobacteria</taxon>
        <taxon>Pseudomonadales</taxon>
        <taxon>Pseudomonadaceae</taxon>
        <taxon>Pseudomonas</taxon>
    </lineage>
</organism>